<dbReference type="InterPro" id="IPR052567">
    <property type="entry name" value="OP_Dioxygenase"/>
</dbReference>
<evidence type="ECO:0000313" key="2">
    <source>
        <dbReference type="EMBL" id="OWF55430.1"/>
    </source>
</evidence>
<dbReference type="OrthoDB" id="445007at2759"/>
<dbReference type="EMBL" id="NEDP02000680">
    <property type="protein sequence ID" value="OWF55430.1"/>
    <property type="molecule type" value="Genomic_DNA"/>
</dbReference>
<dbReference type="SUPFAM" id="SSF109604">
    <property type="entry name" value="HD-domain/PDEase-like"/>
    <property type="match status" value="1"/>
</dbReference>
<sequence>MVELMVSEVFRLYEQHGSTSYLGDRISKTDHSIQCAMLAEEEEQPSEIVLAAFLHDIGHLVGADKGLEEITTADLHLGSRDHDVVGGQYLRNIGFPDKVCNLVQGHVQAKRYLVWKNPEYYDHLSSASRMTLEHQGGRMSAEEATAFENNALFDVIVRMRTWDDAGKEVDVTKVSLDKYRKLCLDYLTSIS</sequence>
<dbReference type="Gene3D" id="1.10.3210.10">
    <property type="entry name" value="Hypothetical protein af1432"/>
    <property type="match status" value="1"/>
</dbReference>
<dbReference type="CDD" id="cd00077">
    <property type="entry name" value="HDc"/>
    <property type="match status" value="1"/>
</dbReference>
<evidence type="ECO:0000259" key="1">
    <source>
        <dbReference type="Pfam" id="PF01966"/>
    </source>
</evidence>
<organism evidence="2 3">
    <name type="scientific">Mizuhopecten yessoensis</name>
    <name type="common">Japanese scallop</name>
    <name type="synonym">Patinopecten yessoensis</name>
    <dbReference type="NCBI Taxonomy" id="6573"/>
    <lineage>
        <taxon>Eukaryota</taxon>
        <taxon>Metazoa</taxon>
        <taxon>Spiralia</taxon>
        <taxon>Lophotrochozoa</taxon>
        <taxon>Mollusca</taxon>
        <taxon>Bivalvia</taxon>
        <taxon>Autobranchia</taxon>
        <taxon>Pteriomorphia</taxon>
        <taxon>Pectinida</taxon>
        <taxon>Pectinoidea</taxon>
        <taxon>Pectinidae</taxon>
        <taxon>Mizuhopecten</taxon>
    </lineage>
</organism>
<reference evidence="2 3" key="1">
    <citation type="journal article" date="2017" name="Nat. Ecol. Evol.">
        <title>Scallop genome provides insights into evolution of bilaterian karyotype and development.</title>
        <authorList>
            <person name="Wang S."/>
            <person name="Zhang J."/>
            <person name="Jiao W."/>
            <person name="Li J."/>
            <person name="Xun X."/>
            <person name="Sun Y."/>
            <person name="Guo X."/>
            <person name="Huan P."/>
            <person name="Dong B."/>
            <person name="Zhang L."/>
            <person name="Hu X."/>
            <person name="Sun X."/>
            <person name="Wang J."/>
            <person name="Zhao C."/>
            <person name="Wang Y."/>
            <person name="Wang D."/>
            <person name="Huang X."/>
            <person name="Wang R."/>
            <person name="Lv J."/>
            <person name="Li Y."/>
            <person name="Zhang Z."/>
            <person name="Liu B."/>
            <person name="Lu W."/>
            <person name="Hui Y."/>
            <person name="Liang J."/>
            <person name="Zhou Z."/>
            <person name="Hou R."/>
            <person name="Li X."/>
            <person name="Liu Y."/>
            <person name="Li H."/>
            <person name="Ning X."/>
            <person name="Lin Y."/>
            <person name="Zhao L."/>
            <person name="Xing Q."/>
            <person name="Dou J."/>
            <person name="Li Y."/>
            <person name="Mao J."/>
            <person name="Guo H."/>
            <person name="Dou H."/>
            <person name="Li T."/>
            <person name="Mu C."/>
            <person name="Jiang W."/>
            <person name="Fu Q."/>
            <person name="Fu X."/>
            <person name="Miao Y."/>
            <person name="Liu J."/>
            <person name="Yu Q."/>
            <person name="Li R."/>
            <person name="Liao H."/>
            <person name="Li X."/>
            <person name="Kong Y."/>
            <person name="Jiang Z."/>
            <person name="Chourrout D."/>
            <person name="Li R."/>
            <person name="Bao Z."/>
        </authorList>
    </citation>
    <scope>NUCLEOTIDE SEQUENCE [LARGE SCALE GENOMIC DNA]</scope>
    <source>
        <strain evidence="2 3">PY_sf001</strain>
    </source>
</reference>
<name>A0A210R2V3_MIZYE</name>
<dbReference type="PANTHER" id="PTHR40202:SF1">
    <property type="entry name" value="HD DOMAIN-CONTAINING PROTEIN"/>
    <property type="match status" value="1"/>
</dbReference>
<gene>
    <name evidence="2" type="ORF">KP79_PYT10457</name>
</gene>
<protein>
    <recommendedName>
        <fullName evidence="1">HD domain-containing protein</fullName>
    </recommendedName>
</protein>
<dbReference type="InterPro" id="IPR006674">
    <property type="entry name" value="HD_domain"/>
</dbReference>
<keyword evidence="3" id="KW-1185">Reference proteome</keyword>
<comment type="caution">
    <text evidence="2">The sequence shown here is derived from an EMBL/GenBank/DDBJ whole genome shotgun (WGS) entry which is preliminary data.</text>
</comment>
<proteinExistence type="predicted"/>
<dbReference type="Pfam" id="PF01966">
    <property type="entry name" value="HD"/>
    <property type="match status" value="1"/>
</dbReference>
<dbReference type="Proteomes" id="UP000242188">
    <property type="component" value="Unassembled WGS sequence"/>
</dbReference>
<evidence type="ECO:0000313" key="3">
    <source>
        <dbReference type="Proteomes" id="UP000242188"/>
    </source>
</evidence>
<dbReference type="AlphaFoldDB" id="A0A210R2V3"/>
<dbReference type="InterPro" id="IPR003607">
    <property type="entry name" value="HD/PDEase_dom"/>
</dbReference>
<dbReference type="PANTHER" id="PTHR40202">
    <property type="match status" value="1"/>
</dbReference>
<feature type="domain" description="HD" evidence="1">
    <location>
        <begin position="31"/>
        <end position="111"/>
    </location>
</feature>
<accession>A0A210R2V3</accession>